<organism evidence="1 2">
    <name type="scientific">Streblomastix strix</name>
    <dbReference type="NCBI Taxonomy" id="222440"/>
    <lineage>
        <taxon>Eukaryota</taxon>
        <taxon>Metamonada</taxon>
        <taxon>Preaxostyla</taxon>
        <taxon>Oxymonadida</taxon>
        <taxon>Streblomastigidae</taxon>
        <taxon>Streblomastix</taxon>
    </lineage>
</organism>
<name>A0A5J4TY81_9EUKA</name>
<gene>
    <name evidence="1" type="ORF">EZS28_041615</name>
</gene>
<reference evidence="1 2" key="1">
    <citation type="submission" date="2019-03" db="EMBL/GenBank/DDBJ databases">
        <title>Single cell metagenomics reveals metabolic interactions within the superorganism composed of flagellate Streblomastix strix and complex community of Bacteroidetes bacteria on its surface.</title>
        <authorList>
            <person name="Treitli S.C."/>
            <person name="Kolisko M."/>
            <person name="Husnik F."/>
            <person name="Keeling P."/>
            <person name="Hampl V."/>
        </authorList>
    </citation>
    <scope>NUCLEOTIDE SEQUENCE [LARGE SCALE GENOMIC DNA]</scope>
    <source>
        <strain evidence="1">ST1C</strain>
    </source>
</reference>
<evidence type="ECO:0000313" key="2">
    <source>
        <dbReference type="Proteomes" id="UP000324800"/>
    </source>
</evidence>
<accession>A0A5J4TY81</accession>
<feature type="non-terminal residue" evidence="1">
    <location>
        <position position="76"/>
    </location>
</feature>
<comment type="caution">
    <text evidence="1">The sequence shown here is derived from an EMBL/GenBank/DDBJ whole genome shotgun (WGS) entry which is preliminary data.</text>
</comment>
<protein>
    <submittedName>
        <fullName evidence="1">Uncharacterized protein</fullName>
    </submittedName>
</protein>
<sequence length="76" mass="8471">MSLNNPLAAIVPFKVGEIIKDQYTLVQQIGAKIYVAIPEALYLNGDISRHVAIKFEQTMFNRPMLSIEVIVLKALA</sequence>
<dbReference type="EMBL" id="SNRW01023632">
    <property type="protein sequence ID" value="KAA6362859.1"/>
    <property type="molecule type" value="Genomic_DNA"/>
</dbReference>
<dbReference type="OrthoDB" id="5979581at2759"/>
<proteinExistence type="predicted"/>
<dbReference type="Proteomes" id="UP000324800">
    <property type="component" value="Unassembled WGS sequence"/>
</dbReference>
<dbReference type="AlphaFoldDB" id="A0A5J4TY81"/>
<evidence type="ECO:0000313" key="1">
    <source>
        <dbReference type="EMBL" id="KAA6362859.1"/>
    </source>
</evidence>